<comment type="subcellular location">
    <subcellularLocation>
        <location evidence="1">Cell outer membrane</location>
    </subcellularLocation>
</comment>
<protein>
    <recommendedName>
        <fullName evidence="11">RagB/SusD family nutrient uptake outer membrane protein</fullName>
    </recommendedName>
</protein>
<name>A0A840CXU3_9BACE</name>
<evidence type="ECO:0000259" key="7">
    <source>
        <dbReference type="Pfam" id="PF07980"/>
    </source>
</evidence>
<proteinExistence type="inferred from homology"/>
<dbReference type="Gene3D" id="1.25.40.390">
    <property type="match status" value="1"/>
</dbReference>
<feature type="domain" description="SusD-like N-terminal" evidence="8">
    <location>
        <begin position="100"/>
        <end position="214"/>
    </location>
</feature>
<sequence length="610" mass="69366">MKTINILRYLFCFIILAGTISSCEGGFLDQKVQDKDNLETTFSDSLKTCNFVNAIYYGDERNGNIGLMGGNMAPASDEADGGTRFGWCLQLTNGAASSVGAANTEWVSVYQKLRRANIFLQNIERTPISAALKMRLKGEVHFLRAWCYYRLWQFWGGLPLVYDKVYRVDEKIEEPRATFASTVDYMISELHEAARLLPVDYRVTGTTDAGYTYIADPGQLGRATKGAALALKARILLMAASKLYNGGGNIAGATAEQIALISYPEYKKERWEDALAAIREIMKPEYGYALVDGKTNLEYPGWSFHEIFTSRWNEEYIWTLPQAGNKEMEGIFDPPSRRSEITSTNSPLLFPFQELADAFGTENGKAVGEDPLYNPDKPYEKRDPRFYYTILYNGAMRKDGKDNKFKPVYTFVSDSYTTDEENAGAKRDALYANYATTTGYYGMKMCNYEVVSNGSLVSSRSYPLMRYAEFVLGAAEALNEILPAPDEEVYGWLISIRRRAGIKSGTDGLYGLKANMTQDEMREAIYQERRVELALEGNHRYNDIRRWKEGTKYLSGFKHGIEWRKKTDGTFTSYSIEVRRYTFDERTYVWPIPRVEIVKMPQMIQNPGYN</sequence>
<dbReference type="InterPro" id="IPR011990">
    <property type="entry name" value="TPR-like_helical_dom_sf"/>
</dbReference>
<keyword evidence="4" id="KW-0472">Membrane</keyword>
<gene>
    <name evidence="9" type="ORF">GGR06_001166</name>
</gene>
<keyword evidence="3 6" id="KW-0732">Signal</keyword>
<dbReference type="Pfam" id="PF07980">
    <property type="entry name" value="SusD_RagB"/>
    <property type="match status" value="1"/>
</dbReference>
<evidence type="ECO:0000259" key="8">
    <source>
        <dbReference type="Pfam" id="PF14322"/>
    </source>
</evidence>
<dbReference type="PROSITE" id="PS51257">
    <property type="entry name" value="PROKAR_LIPOPROTEIN"/>
    <property type="match status" value="1"/>
</dbReference>
<dbReference type="SUPFAM" id="SSF48452">
    <property type="entry name" value="TPR-like"/>
    <property type="match status" value="1"/>
</dbReference>
<feature type="chain" id="PRO_5032987022" description="RagB/SusD family nutrient uptake outer membrane protein" evidence="6">
    <location>
        <begin position="18"/>
        <end position="610"/>
    </location>
</feature>
<feature type="domain" description="RagB/SusD" evidence="7">
    <location>
        <begin position="315"/>
        <end position="609"/>
    </location>
</feature>
<evidence type="ECO:0000256" key="2">
    <source>
        <dbReference type="ARBA" id="ARBA00006275"/>
    </source>
</evidence>
<evidence type="ECO:0000256" key="6">
    <source>
        <dbReference type="SAM" id="SignalP"/>
    </source>
</evidence>
<keyword evidence="10" id="KW-1185">Reference proteome</keyword>
<evidence type="ECO:0000313" key="9">
    <source>
        <dbReference type="EMBL" id="MBB4043399.1"/>
    </source>
</evidence>
<evidence type="ECO:0008006" key="11">
    <source>
        <dbReference type="Google" id="ProtNLM"/>
    </source>
</evidence>
<comment type="similarity">
    <text evidence="2">Belongs to the SusD family.</text>
</comment>
<dbReference type="GO" id="GO:0009279">
    <property type="term" value="C:cell outer membrane"/>
    <property type="evidence" value="ECO:0007669"/>
    <property type="project" value="UniProtKB-SubCell"/>
</dbReference>
<comment type="caution">
    <text evidence="9">The sequence shown here is derived from an EMBL/GenBank/DDBJ whole genome shotgun (WGS) entry which is preliminary data.</text>
</comment>
<dbReference type="Proteomes" id="UP000560658">
    <property type="component" value="Unassembled WGS sequence"/>
</dbReference>
<evidence type="ECO:0000313" key="10">
    <source>
        <dbReference type="Proteomes" id="UP000560658"/>
    </source>
</evidence>
<evidence type="ECO:0000256" key="4">
    <source>
        <dbReference type="ARBA" id="ARBA00023136"/>
    </source>
</evidence>
<dbReference type="InterPro" id="IPR012944">
    <property type="entry name" value="SusD_RagB_dom"/>
</dbReference>
<feature type="signal peptide" evidence="6">
    <location>
        <begin position="1"/>
        <end position="17"/>
    </location>
</feature>
<dbReference type="InterPro" id="IPR033985">
    <property type="entry name" value="SusD-like_N"/>
</dbReference>
<keyword evidence="5" id="KW-0998">Cell outer membrane</keyword>
<organism evidence="9 10">
    <name type="scientific">Bacteroides reticulotermitis</name>
    <dbReference type="NCBI Taxonomy" id="1133319"/>
    <lineage>
        <taxon>Bacteria</taxon>
        <taxon>Pseudomonadati</taxon>
        <taxon>Bacteroidota</taxon>
        <taxon>Bacteroidia</taxon>
        <taxon>Bacteroidales</taxon>
        <taxon>Bacteroidaceae</taxon>
        <taxon>Bacteroides</taxon>
    </lineage>
</organism>
<dbReference type="EMBL" id="JACIER010000003">
    <property type="protein sequence ID" value="MBB4043399.1"/>
    <property type="molecule type" value="Genomic_DNA"/>
</dbReference>
<evidence type="ECO:0000256" key="5">
    <source>
        <dbReference type="ARBA" id="ARBA00023237"/>
    </source>
</evidence>
<dbReference type="AlphaFoldDB" id="A0A840CXU3"/>
<evidence type="ECO:0000256" key="3">
    <source>
        <dbReference type="ARBA" id="ARBA00022729"/>
    </source>
</evidence>
<evidence type="ECO:0000256" key="1">
    <source>
        <dbReference type="ARBA" id="ARBA00004442"/>
    </source>
</evidence>
<reference evidence="9" key="1">
    <citation type="submission" date="2020-08" db="EMBL/GenBank/DDBJ databases">
        <title>Genomic Encyclopedia of Type Strains, Phase IV (KMG-IV): sequencing the most valuable type-strain genomes for metagenomic binning, comparative biology and taxonomic classification.</title>
        <authorList>
            <person name="Goeker M."/>
        </authorList>
    </citation>
    <scope>NUCLEOTIDE SEQUENCE [LARGE SCALE GENOMIC DNA]</scope>
    <source>
        <strain evidence="9">DSM 105720</strain>
    </source>
</reference>
<dbReference type="RefSeq" id="WP_183208012.1">
    <property type="nucleotide sequence ID" value="NZ_JACIER010000003.1"/>
</dbReference>
<dbReference type="Pfam" id="PF14322">
    <property type="entry name" value="SusD-like_3"/>
    <property type="match status" value="1"/>
</dbReference>
<accession>A0A840CXU3</accession>